<proteinExistence type="predicted"/>
<comment type="cofactor">
    <cofactor evidence="1">
        <name>[3Fe-4S] cluster</name>
        <dbReference type="ChEBI" id="CHEBI:21137"/>
    </cofactor>
</comment>
<dbReference type="PANTHER" id="PTHR36923:SF3">
    <property type="entry name" value="FERREDOXIN"/>
    <property type="match status" value="1"/>
</dbReference>
<dbReference type="EMBL" id="BAABDQ010000048">
    <property type="protein sequence ID" value="GAA3612042.1"/>
    <property type="molecule type" value="Genomic_DNA"/>
</dbReference>
<dbReference type="Gene3D" id="3.30.70.20">
    <property type="match status" value="1"/>
</dbReference>
<evidence type="ECO:0000256" key="1">
    <source>
        <dbReference type="ARBA" id="ARBA00001927"/>
    </source>
</evidence>
<evidence type="ECO:0000256" key="5">
    <source>
        <dbReference type="ARBA" id="ARBA00023004"/>
    </source>
</evidence>
<evidence type="ECO:0000313" key="9">
    <source>
        <dbReference type="EMBL" id="GAA3612042.1"/>
    </source>
</evidence>
<evidence type="ECO:0000256" key="2">
    <source>
        <dbReference type="ARBA" id="ARBA00022448"/>
    </source>
</evidence>
<keyword evidence="7" id="KW-0003">3Fe-4S</keyword>
<keyword evidence="10" id="KW-1185">Reference proteome</keyword>
<keyword evidence="6 8" id="KW-0411">Iron-sulfur</keyword>
<protein>
    <recommendedName>
        <fullName evidence="8">Ferredoxin</fullName>
    </recommendedName>
</protein>
<accession>A0ABP6ZJT3</accession>
<keyword evidence="2 8" id="KW-0813">Transport</keyword>
<evidence type="ECO:0000313" key="10">
    <source>
        <dbReference type="Proteomes" id="UP001500630"/>
    </source>
</evidence>
<dbReference type="InterPro" id="IPR051269">
    <property type="entry name" value="Fe-S_cluster_ET"/>
</dbReference>
<gene>
    <name evidence="9" type="ORF">GCM10022419_116260</name>
</gene>
<evidence type="ECO:0000256" key="8">
    <source>
        <dbReference type="RuleBase" id="RU368020"/>
    </source>
</evidence>
<reference evidence="10" key="1">
    <citation type="journal article" date="2019" name="Int. J. Syst. Evol. Microbiol.">
        <title>The Global Catalogue of Microorganisms (GCM) 10K type strain sequencing project: providing services to taxonomists for standard genome sequencing and annotation.</title>
        <authorList>
            <consortium name="The Broad Institute Genomics Platform"/>
            <consortium name="The Broad Institute Genome Sequencing Center for Infectious Disease"/>
            <person name="Wu L."/>
            <person name="Ma J."/>
        </authorList>
    </citation>
    <scope>NUCLEOTIDE SEQUENCE [LARGE SCALE GENOMIC DNA]</scope>
    <source>
        <strain evidence="10">JCM 17326</strain>
    </source>
</reference>
<evidence type="ECO:0000256" key="3">
    <source>
        <dbReference type="ARBA" id="ARBA00022723"/>
    </source>
</evidence>
<organism evidence="9 10">
    <name type="scientific">Nonomuraea rosea</name>
    <dbReference type="NCBI Taxonomy" id="638574"/>
    <lineage>
        <taxon>Bacteria</taxon>
        <taxon>Bacillati</taxon>
        <taxon>Actinomycetota</taxon>
        <taxon>Actinomycetes</taxon>
        <taxon>Streptosporangiales</taxon>
        <taxon>Streptosporangiaceae</taxon>
        <taxon>Nonomuraea</taxon>
    </lineage>
</organism>
<evidence type="ECO:0000256" key="6">
    <source>
        <dbReference type="ARBA" id="ARBA00023014"/>
    </source>
</evidence>
<comment type="caution">
    <text evidence="9">The sequence shown here is derived from an EMBL/GenBank/DDBJ whole genome shotgun (WGS) entry which is preliminary data.</text>
</comment>
<dbReference type="InterPro" id="IPR001080">
    <property type="entry name" value="3Fe4S_ferredoxin"/>
</dbReference>
<dbReference type="RefSeq" id="WP_345576131.1">
    <property type="nucleotide sequence ID" value="NZ_BAABDQ010000048.1"/>
</dbReference>
<name>A0ABP6ZJT3_9ACTN</name>
<dbReference type="Pfam" id="PF13459">
    <property type="entry name" value="Fer4_15"/>
    <property type="match status" value="1"/>
</dbReference>
<dbReference type="PRINTS" id="PR00352">
    <property type="entry name" value="3FE4SFRDOXIN"/>
</dbReference>
<dbReference type="Proteomes" id="UP001500630">
    <property type="component" value="Unassembled WGS sequence"/>
</dbReference>
<dbReference type="SUPFAM" id="SSF54862">
    <property type="entry name" value="4Fe-4S ferredoxins"/>
    <property type="match status" value="1"/>
</dbReference>
<sequence length="64" mass="6982">MKLYIEFEKCCGFGECIALAPDLFRMGGDNRAQLIGDGTVQPAEQERARTAAFACPAEAIEVEE</sequence>
<evidence type="ECO:0000256" key="7">
    <source>
        <dbReference type="ARBA" id="ARBA00023291"/>
    </source>
</evidence>
<dbReference type="PANTHER" id="PTHR36923">
    <property type="entry name" value="FERREDOXIN"/>
    <property type="match status" value="1"/>
</dbReference>
<keyword evidence="3 8" id="KW-0479">Metal-binding</keyword>
<comment type="function">
    <text evidence="8">Ferredoxins are iron-sulfur proteins that transfer electrons in a wide variety of metabolic reactions.</text>
</comment>
<keyword evidence="5 8" id="KW-0408">Iron</keyword>
<evidence type="ECO:0000256" key="4">
    <source>
        <dbReference type="ARBA" id="ARBA00022982"/>
    </source>
</evidence>
<keyword evidence="4 8" id="KW-0249">Electron transport</keyword>